<evidence type="ECO:0000256" key="1">
    <source>
        <dbReference type="SAM" id="Phobius"/>
    </source>
</evidence>
<accession>A0A097QUM3</accession>
<evidence type="ECO:0000313" key="3">
    <source>
        <dbReference type="Proteomes" id="UP000029980"/>
    </source>
</evidence>
<keyword evidence="1" id="KW-0472">Membrane</keyword>
<dbReference type="AlphaFoldDB" id="A0A097QUM3"/>
<name>A0A097QUM3_9EURY</name>
<keyword evidence="1" id="KW-1133">Transmembrane helix</keyword>
<reference evidence="2 3" key="1">
    <citation type="journal article" date="2015" name="Int. J. Syst. Evol. Microbiol.">
        <title>Thermococcus eurythermalis sp. nov., a conditional piezophilic hyperthermophilic archaeon with a wide temperature range isolated from an oil-immersed chimney in the Guaymas Basin.</title>
        <authorList>
            <person name="Zhao W."/>
            <person name="Zeng X."/>
            <person name="Xiao X."/>
        </authorList>
    </citation>
    <scope>NUCLEOTIDE SEQUENCE [LARGE SCALE GENOMIC DNA]</scope>
    <source>
        <strain evidence="2 3">A501</strain>
    </source>
</reference>
<gene>
    <name evidence="2" type="ORF">TEU_07455</name>
</gene>
<feature type="transmembrane region" description="Helical" evidence="1">
    <location>
        <begin position="34"/>
        <end position="52"/>
    </location>
</feature>
<dbReference type="EMBL" id="CP008887">
    <property type="protein sequence ID" value="AIU70180.1"/>
    <property type="molecule type" value="Genomic_DNA"/>
</dbReference>
<dbReference type="KEGG" id="teu:TEU_07455"/>
<keyword evidence="1" id="KW-0812">Transmembrane</keyword>
<evidence type="ECO:0000313" key="2">
    <source>
        <dbReference type="EMBL" id="AIU70180.1"/>
    </source>
</evidence>
<sequence>MSPHQEDRLRYYNPFDVATQEYEKEMNKRYATKIVVEVLLGLFLTVFVYSVVKIAGINKYAETMSFLTFLGSYWRFRCWYSPGHPFTS</sequence>
<dbReference type="Proteomes" id="UP000029980">
    <property type="component" value="Chromosome"/>
</dbReference>
<organism evidence="2 3">
    <name type="scientific">Thermococcus eurythermalis</name>
    <dbReference type="NCBI Taxonomy" id="1505907"/>
    <lineage>
        <taxon>Archaea</taxon>
        <taxon>Methanobacteriati</taxon>
        <taxon>Methanobacteriota</taxon>
        <taxon>Thermococci</taxon>
        <taxon>Thermococcales</taxon>
        <taxon>Thermococcaceae</taxon>
        <taxon>Thermococcus</taxon>
    </lineage>
</organism>
<keyword evidence="3" id="KW-1185">Reference proteome</keyword>
<proteinExistence type="predicted"/>
<protein>
    <submittedName>
        <fullName evidence="2">Uncharacterized protein</fullName>
    </submittedName>
</protein>
<dbReference type="HOGENOM" id="CLU_2461938_0_0_2"/>